<dbReference type="Proteomes" id="UP000663824">
    <property type="component" value="Unassembled WGS sequence"/>
</dbReference>
<gene>
    <name evidence="2" type="ORF">CJN711_LOCUS33754</name>
    <name evidence="5" type="ORF">MBJ925_LOCUS28820</name>
    <name evidence="3" type="ORF">WKI299_LOCUS10293</name>
    <name evidence="4" type="ORF">XDN619_LOCUS11020</name>
</gene>
<dbReference type="Proteomes" id="UP000663855">
    <property type="component" value="Unassembled WGS sequence"/>
</dbReference>
<evidence type="ECO:0000256" key="1">
    <source>
        <dbReference type="SAM" id="SignalP"/>
    </source>
</evidence>
<dbReference type="EMBL" id="CAJNRF010003557">
    <property type="protein sequence ID" value="CAF2051836.1"/>
    <property type="molecule type" value="Genomic_DNA"/>
</dbReference>
<dbReference type="Proteomes" id="UP000663887">
    <property type="component" value="Unassembled WGS sequence"/>
</dbReference>
<evidence type="ECO:0000313" key="4">
    <source>
        <dbReference type="EMBL" id="CAF2063499.1"/>
    </source>
</evidence>
<dbReference type="EMBL" id="CAJNOV010016295">
    <property type="protein sequence ID" value="CAF1588316.1"/>
    <property type="molecule type" value="Genomic_DNA"/>
</dbReference>
<proteinExistence type="predicted"/>
<feature type="signal peptide" evidence="1">
    <location>
        <begin position="1"/>
        <end position="22"/>
    </location>
</feature>
<evidence type="ECO:0000313" key="2">
    <source>
        <dbReference type="EMBL" id="CAF1588316.1"/>
    </source>
</evidence>
<accession>A0A816PUD4</accession>
<evidence type="ECO:0000313" key="3">
    <source>
        <dbReference type="EMBL" id="CAF2051836.1"/>
    </source>
</evidence>
<evidence type="ECO:0000313" key="6">
    <source>
        <dbReference type="Proteomes" id="UP000663856"/>
    </source>
</evidence>
<keyword evidence="1" id="KW-0732">Signal</keyword>
<dbReference type="AlphaFoldDB" id="A0A816PUD4"/>
<protein>
    <submittedName>
        <fullName evidence="3">Uncharacterized protein</fullName>
    </submittedName>
</protein>
<name>A0A816PUD4_9BILA</name>
<dbReference type="Proteomes" id="UP000663856">
    <property type="component" value="Unassembled WGS sequence"/>
</dbReference>
<organism evidence="3 6">
    <name type="scientific">Rotaria magnacalcarata</name>
    <dbReference type="NCBI Taxonomy" id="392030"/>
    <lineage>
        <taxon>Eukaryota</taxon>
        <taxon>Metazoa</taxon>
        <taxon>Spiralia</taxon>
        <taxon>Gnathifera</taxon>
        <taxon>Rotifera</taxon>
        <taxon>Eurotatoria</taxon>
        <taxon>Bdelloidea</taxon>
        <taxon>Philodinida</taxon>
        <taxon>Philodinidae</taxon>
        <taxon>Rotaria</taxon>
    </lineage>
</organism>
<feature type="chain" id="PRO_5036230477" evidence="1">
    <location>
        <begin position="23"/>
        <end position="213"/>
    </location>
</feature>
<reference evidence="3" key="1">
    <citation type="submission" date="2021-02" db="EMBL/GenBank/DDBJ databases">
        <authorList>
            <person name="Nowell W R."/>
        </authorList>
    </citation>
    <scope>NUCLEOTIDE SEQUENCE</scope>
</reference>
<sequence length="213" mass="23933">MLSATLLLFVTVFSFFITRITSNKTAIFHVHIGRSAQIHNIILTQSFHTQYQEPEQFTLNSDDTIFVKVPGLMFAVSHEQPTVYELHFRGSYRMWNFWYQLFLGFIIDNRILNSNRLLPNNDKHRQSVAADLGESIDAIDSRAGGPLINGPTGGYAFSCAKFDTAYLSRGTHIIEVAMRATKPETTMIGGESHAKLTQYDPDANINLSFPASP</sequence>
<comment type="caution">
    <text evidence="3">The sequence shown here is derived from an EMBL/GenBank/DDBJ whole genome shotgun (WGS) entry which is preliminary data.</text>
</comment>
<dbReference type="EMBL" id="CAJNRE010015451">
    <property type="protein sequence ID" value="CAF2137272.1"/>
    <property type="molecule type" value="Genomic_DNA"/>
</dbReference>
<evidence type="ECO:0000313" key="5">
    <source>
        <dbReference type="EMBL" id="CAF2137272.1"/>
    </source>
</evidence>
<dbReference type="EMBL" id="CAJNRG010004127">
    <property type="protein sequence ID" value="CAF2063499.1"/>
    <property type="molecule type" value="Genomic_DNA"/>
</dbReference>